<evidence type="ECO:0000313" key="2">
    <source>
        <dbReference type="Proteomes" id="UP001519654"/>
    </source>
</evidence>
<gene>
    <name evidence="1" type="ORF">KOI35_21615</name>
</gene>
<evidence type="ECO:0000313" key="1">
    <source>
        <dbReference type="EMBL" id="MBU2666117.1"/>
    </source>
</evidence>
<reference evidence="1 2" key="1">
    <citation type="submission" date="2021-06" db="EMBL/GenBank/DDBJ databases">
        <title>Actinoplanes lichenicola sp. nov., and Actinoplanes ovalisporus sp. nov., isolated from lichen in Thailand.</title>
        <authorList>
            <person name="Saeng-In P."/>
            <person name="Kanchanasin P."/>
            <person name="Yuki M."/>
            <person name="Kudo T."/>
            <person name="Ohkuma M."/>
            <person name="Phongsopitanun W."/>
            <person name="Tanasupawat S."/>
        </authorList>
    </citation>
    <scope>NUCLEOTIDE SEQUENCE [LARGE SCALE GENOMIC DNA]</scope>
    <source>
        <strain evidence="1 2">NBRC 110975</strain>
    </source>
</reference>
<protein>
    <submittedName>
        <fullName evidence="1">Tyrosine-protein phosphatase</fullName>
    </submittedName>
</protein>
<dbReference type="RefSeq" id="WP_215789309.1">
    <property type="nucleotide sequence ID" value="NZ_JAHKKG010000006.1"/>
</dbReference>
<proteinExistence type="predicted"/>
<organism evidence="1 2">
    <name type="scientific">Paractinoplanes bogorensis</name>
    <dbReference type="NCBI Taxonomy" id="1610840"/>
    <lineage>
        <taxon>Bacteria</taxon>
        <taxon>Bacillati</taxon>
        <taxon>Actinomycetota</taxon>
        <taxon>Actinomycetes</taxon>
        <taxon>Micromonosporales</taxon>
        <taxon>Micromonosporaceae</taxon>
        <taxon>Paractinoplanes</taxon>
    </lineage>
</organism>
<accession>A0ABS5YRP7</accession>
<dbReference type="Proteomes" id="UP001519654">
    <property type="component" value="Unassembled WGS sequence"/>
</dbReference>
<dbReference type="EMBL" id="JAHKKG010000006">
    <property type="protein sequence ID" value="MBU2666117.1"/>
    <property type="molecule type" value="Genomic_DNA"/>
</dbReference>
<comment type="caution">
    <text evidence="1">The sequence shown here is derived from an EMBL/GenBank/DDBJ whole genome shotgun (WGS) entry which is preliminary data.</text>
</comment>
<keyword evidence="2" id="KW-1185">Reference proteome</keyword>
<sequence>MKLDWSGCEGYRDGVGVEQIAIDYAASAGATTPMTNTLTYLDECYGGAALYLRACGVEQDRLTAVRSRLLD</sequence>
<name>A0ABS5YRP7_9ACTN</name>